<keyword evidence="4" id="KW-0819">tRNA processing</keyword>
<dbReference type="OrthoDB" id="10254073at2759"/>
<dbReference type="CDD" id="cd24132">
    <property type="entry name" value="ASKHA_NBD_OSGEP_like_euk"/>
    <property type="match status" value="1"/>
</dbReference>
<dbReference type="GO" id="GO:0008033">
    <property type="term" value="P:tRNA processing"/>
    <property type="evidence" value="ECO:0007669"/>
    <property type="project" value="UniProtKB-KW"/>
</dbReference>
<dbReference type="Gene3D" id="3.30.420.40">
    <property type="match status" value="3"/>
</dbReference>
<dbReference type="FunFam" id="3.30.420.40:FF:000037">
    <property type="entry name" value="Probable tRNA N6-adenosine threonylcarbamoyltransferase"/>
    <property type="match status" value="1"/>
</dbReference>
<name>A0A131ZV10_SARSC</name>
<evidence type="ECO:0000256" key="5">
    <source>
        <dbReference type="ARBA" id="ARBA00022723"/>
    </source>
</evidence>
<keyword evidence="2" id="KW-0963">Cytoplasm</keyword>
<dbReference type="VEuPathDB" id="VectorBase:SSCA000170"/>
<evidence type="ECO:0000256" key="6">
    <source>
        <dbReference type="ARBA" id="ARBA00023004"/>
    </source>
</evidence>
<keyword evidence="7" id="KW-0012">Acyltransferase</keyword>
<dbReference type="GO" id="GO:0046872">
    <property type="term" value="F:metal ion binding"/>
    <property type="evidence" value="ECO:0007669"/>
    <property type="project" value="UniProtKB-KW"/>
</dbReference>
<comment type="catalytic activity">
    <reaction evidence="8">
        <text>L-threonylcarbamoyladenylate + adenosine(37) in tRNA = N(6)-L-threonylcarbamoyladenosine(37) in tRNA + AMP + H(+)</text>
        <dbReference type="Rhea" id="RHEA:37059"/>
        <dbReference type="Rhea" id="RHEA-COMP:10162"/>
        <dbReference type="Rhea" id="RHEA-COMP:10163"/>
        <dbReference type="ChEBI" id="CHEBI:15378"/>
        <dbReference type="ChEBI" id="CHEBI:73682"/>
        <dbReference type="ChEBI" id="CHEBI:74411"/>
        <dbReference type="ChEBI" id="CHEBI:74418"/>
        <dbReference type="ChEBI" id="CHEBI:456215"/>
        <dbReference type="EC" id="2.3.1.234"/>
    </reaction>
</comment>
<evidence type="ECO:0000256" key="7">
    <source>
        <dbReference type="ARBA" id="ARBA00023315"/>
    </source>
</evidence>
<evidence type="ECO:0000259" key="9">
    <source>
        <dbReference type="Pfam" id="PF00814"/>
    </source>
</evidence>
<reference evidence="10 11" key="1">
    <citation type="journal article" date="2015" name="Parasit. Vectors">
        <title>Draft genome of the scabies mite.</title>
        <authorList>
            <person name="Rider S.D.Jr."/>
            <person name="Morgan M.S."/>
            <person name="Arlian L.G."/>
        </authorList>
    </citation>
    <scope>NUCLEOTIDE SEQUENCE [LARGE SCALE GENOMIC DNA]</scope>
    <source>
        <strain evidence="10">Arlian Lab</strain>
    </source>
</reference>
<dbReference type="PANTHER" id="PTHR11735:SF14">
    <property type="entry name" value="TRNA N6-ADENOSINE THREONYLCARBAMOYLTRANSFERASE"/>
    <property type="match status" value="1"/>
</dbReference>
<dbReference type="InterPro" id="IPR043129">
    <property type="entry name" value="ATPase_NBD"/>
</dbReference>
<dbReference type="EC" id="2.3.1.234" evidence="1"/>
<evidence type="ECO:0000256" key="4">
    <source>
        <dbReference type="ARBA" id="ARBA00022694"/>
    </source>
</evidence>
<dbReference type="InterPro" id="IPR000905">
    <property type="entry name" value="Gcp-like_dom"/>
</dbReference>
<dbReference type="Pfam" id="PF00814">
    <property type="entry name" value="TsaD"/>
    <property type="match status" value="1"/>
</dbReference>
<organism evidence="10 11">
    <name type="scientific">Sarcoptes scabiei</name>
    <name type="common">Itch mite</name>
    <name type="synonym">Acarus scabiei</name>
    <dbReference type="NCBI Taxonomy" id="52283"/>
    <lineage>
        <taxon>Eukaryota</taxon>
        <taxon>Metazoa</taxon>
        <taxon>Ecdysozoa</taxon>
        <taxon>Arthropoda</taxon>
        <taxon>Chelicerata</taxon>
        <taxon>Arachnida</taxon>
        <taxon>Acari</taxon>
        <taxon>Acariformes</taxon>
        <taxon>Sarcoptiformes</taxon>
        <taxon>Astigmata</taxon>
        <taxon>Psoroptidia</taxon>
        <taxon>Sarcoptoidea</taxon>
        <taxon>Sarcoptidae</taxon>
        <taxon>Sarcoptinae</taxon>
        <taxon>Sarcoptes</taxon>
    </lineage>
</organism>
<feature type="domain" description="Gcp-like" evidence="9">
    <location>
        <begin position="30"/>
        <end position="177"/>
    </location>
</feature>
<dbReference type="FunFam" id="3.30.420.40:FF:000105">
    <property type="entry name" value="Probable tRNA N6-adenosine threonylcarbamoyltransferase"/>
    <property type="match status" value="1"/>
</dbReference>
<evidence type="ECO:0000313" key="11">
    <source>
        <dbReference type="Proteomes" id="UP000616769"/>
    </source>
</evidence>
<dbReference type="PRINTS" id="PR00789">
    <property type="entry name" value="OSIALOPTASE"/>
</dbReference>
<gene>
    <name evidence="10" type="ORF">QR98_0010680</name>
</gene>
<evidence type="ECO:0000256" key="8">
    <source>
        <dbReference type="ARBA" id="ARBA00048117"/>
    </source>
</evidence>
<keyword evidence="6" id="KW-0408">Iron</keyword>
<comment type="caution">
    <text evidence="10">The sequence shown here is derived from an EMBL/GenBank/DDBJ whole genome shotgun (WGS) entry which is preliminary data.</text>
</comment>
<protein>
    <recommendedName>
        <fullName evidence="1">N(6)-L-threonylcarbamoyladenine synthase</fullName>
        <ecNumber evidence="1">2.3.1.234</ecNumber>
    </recommendedName>
</protein>
<dbReference type="GO" id="GO:0061711">
    <property type="term" value="F:tRNA N(6)-L-threonylcarbamoyladenine synthase activity"/>
    <property type="evidence" value="ECO:0007669"/>
    <property type="project" value="UniProtKB-EC"/>
</dbReference>
<keyword evidence="5" id="KW-0479">Metal-binding</keyword>
<evidence type="ECO:0000256" key="2">
    <source>
        <dbReference type="ARBA" id="ARBA00022490"/>
    </source>
</evidence>
<evidence type="ECO:0000256" key="3">
    <source>
        <dbReference type="ARBA" id="ARBA00022679"/>
    </source>
</evidence>
<dbReference type="GO" id="GO:0000408">
    <property type="term" value="C:EKC/KEOPS complex"/>
    <property type="evidence" value="ECO:0007669"/>
    <property type="project" value="TreeGrafter"/>
</dbReference>
<evidence type="ECO:0000256" key="1">
    <source>
        <dbReference type="ARBA" id="ARBA00012156"/>
    </source>
</evidence>
<dbReference type="AlphaFoldDB" id="A0A131ZV10"/>
<dbReference type="GO" id="GO:0005737">
    <property type="term" value="C:cytoplasm"/>
    <property type="evidence" value="ECO:0007669"/>
    <property type="project" value="TreeGrafter"/>
</dbReference>
<dbReference type="EMBL" id="JXLN01002530">
    <property type="protein sequence ID" value="KPM02652.1"/>
    <property type="molecule type" value="Genomic_DNA"/>
</dbReference>
<accession>A0A131ZV10</accession>
<keyword evidence="3" id="KW-0808">Transferase</keyword>
<dbReference type="PANTHER" id="PTHR11735">
    <property type="entry name" value="TRNA N6-ADENOSINE THREONYLCARBAMOYLTRANSFERASE"/>
    <property type="match status" value="1"/>
</dbReference>
<dbReference type="Proteomes" id="UP000616769">
    <property type="component" value="Unassembled WGS sequence"/>
</dbReference>
<dbReference type="SUPFAM" id="SSF53067">
    <property type="entry name" value="Actin-like ATPase domain"/>
    <property type="match status" value="2"/>
</dbReference>
<evidence type="ECO:0000313" key="10">
    <source>
        <dbReference type="EMBL" id="KPM02652.1"/>
    </source>
</evidence>
<proteinExistence type="predicted"/>
<dbReference type="InterPro" id="IPR017861">
    <property type="entry name" value="KAE1/TsaD"/>
</dbReference>
<sequence length="260" mass="28647">MVIAIGFEGSANKLGIGIVRDDGEILANPRVTYITPPGEGFQPRFTAAHHRSKILSLLKEALEISGLKPEQIDLICYTKGPGMGAPLVSVATVARCLSLLWNKPIIGVNHCIAHIEMGRLVTGADNPTVLYVSGGNTQVIAFSENRYRIFGETIDIAIGNCLDRFARTLKLSNDPSPDVLIVGGVGCNLRLQEMMRMMTEERDAKLHATDDRYCIDNGAMIAYTGILMYKSGQKTSFENSFCTQRFRTDEVEVTWKTYPN</sequence>